<keyword evidence="5 7" id="KW-0175">Coiled coil</keyword>
<dbReference type="Proteomes" id="UP000424468">
    <property type="component" value="Chromosome"/>
</dbReference>
<evidence type="ECO:0000256" key="4">
    <source>
        <dbReference type="ARBA" id="ARBA00022960"/>
    </source>
</evidence>
<dbReference type="GO" id="GO:0051301">
    <property type="term" value="P:cell division"/>
    <property type="evidence" value="ECO:0007669"/>
    <property type="project" value="UniProtKB-KW"/>
</dbReference>
<dbReference type="Pfam" id="PF05103">
    <property type="entry name" value="DivIVA"/>
    <property type="match status" value="1"/>
</dbReference>
<dbReference type="Gene3D" id="6.10.250.660">
    <property type="match status" value="1"/>
</dbReference>
<evidence type="ECO:0000313" key="8">
    <source>
        <dbReference type="EMBL" id="QGS51727.1"/>
    </source>
</evidence>
<evidence type="ECO:0000256" key="1">
    <source>
        <dbReference type="ARBA" id="ARBA00004496"/>
    </source>
</evidence>
<gene>
    <name evidence="8" type="ORF">STABA_v1c03640</name>
</gene>
<keyword evidence="6" id="KW-0131">Cell cycle</keyword>
<keyword evidence="4" id="KW-0133">Cell shape</keyword>
<evidence type="ECO:0000313" key="9">
    <source>
        <dbReference type="Proteomes" id="UP000424468"/>
    </source>
</evidence>
<dbReference type="GO" id="GO:0008360">
    <property type="term" value="P:regulation of cell shape"/>
    <property type="evidence" value="ECO:0007669"/>
    <property type="project" value="UniProtKB-KW"/>
</dbReference>
<proteinExistence type="predicted"/>
<dbReference type="InterPro" id="IPR007793">
    <property type="entry name" value="DivIVA_fam"/>
</dbReference>
<dbReference type="InterPro" id="IPR019933">
    <property type="entry name" value="DivIVA_domain"/>
</dbReference>
<comment type="subcellular location">
    <subcellularLocation>
        <location evidence="1">Cytoplasm</location>
    </subcellularLocation>
</comment>
<evidence type="ECO:0000256" key="7">
    <source>
        <dbReference type="SAM" id="Coils"/>
    </source>
</evidence>
<dbReference type="RefSeq" id="WP_156005987.1">
    <property type="nucleotide sequence ID" value="NZ_CP046276.1"/>
</dbReference>
<evidence type="ECO:0000256" key="3">
    <source>
        <dbReference type="ARBA" id="ARBA00022618"/>
    </source>
</evidence>
<dbReference type="EMBL" id="CP046276">
    <property type="protein sequence ID" value="QGS51727.1"/>
    <property type="molecule type" value="Genomic_DNA"/>
</dbReference>
<keyword evidence="3" id="KW-0132">Cell division</keyword>
<dbReference type="AlphaFoldDB" id="A0A6I6C4K4"/>
<keyword evidence="2" id="KW-0963">Cytoplasm</keyword>
<protein>
    <submittedName>
        <fullName evidence="8">Cell cycle protein GpsB</fullName>
    </submittedName>
</protein>
<dbReference type="GO" id="GO:0005737">
    <property type="term" value="C:cytoplasm"/>
    <property type="evidence" value="ECO:0007669"/>
    <property type="project" value="UniProtKB-SubCell"/>
</dbReference>
<evidence type="ECO:0000256" key="5">
    <source>
        <dbReference type="ARBA" id="ARBA00023054"/>
    </source>
</evidence>
<dbReference type="NCBIfam" id="TIGR03544">
    <property type="entry name" value="DivI1A_domain"/>
    <property type="match status" value="1"/>
</dbReference>
<dbReference type="InterPro" id="IPR011229">
    <property type="entry name" value="Cell_cycle_GpsB"/>
</dbReference>
<name>A0A6I6C4K4_9MOLU</name>
<dbReference type="KEGG" id="stab:STABA_v1c03640"/>
<dbReference type="OrthoDB" id="389699at2"/>
<feature type="coiled-coil region" evidence="7">
    <location>
        <begin position="50"/>
        <end position="84"/>
    </location>
</feature>
<organism evidence="8 9">
    <name type="scientific">Spiroplasma tabanidicola</name>
    <dbReference type="NCBI Taxonomy" id="324079"/>
    <lineage>
        <taxon>Bacteria</taxon>
        <taxon>Bacillati</taxon>
        <taxon>Mycoplasmatota</taxon>
        <taxon>Mollicutes</taxon>
        <taxon>Entomoplasmatales</taxon>
        <taxon>Spiroplasmataceae</taxon>
        <taxon>Spiroplasma</taxon>
    </lineage>
</organism>
<dbReference type="PANTHER" id="PTHR35794">
    <property type="entry name" value="CELL DIVISION PROTEIN DIVIVA"/>
    <property type="match status" value="1"/>
</dbReference>
<evidence type="ECO:0000256" key="2">
    <source>
        <dbReference type="ARBA" id="ARBA00022490"/>
    </source>
</evidence>
<dbReference type="PIRSF" id="PIRSF029938">
    <property type="entry name" value="UCP029938"/>
    <property type="match status" value="1"/>
</dbReference>
<reference evidence="8 9" key="1">
    <citation type="submission" date="2019-11" db="EMBL/GenBank/DDBJ databases">
        <title>Complete genome sequence of Spiroplasma tabanidicola TAUS-1 (DSM 22603).</title>
        <authorList>
            <person name="Huang C.-T."/>
            <person name="Lin Y.-C."/>
            <person name="Kuo C.-H."/>
        </authorList>
    </citation>
    <scope>NUCLEOTIDE SEQUENCE [LARGE SCALE GENOMIC DNA]</scope>
    <source>
        <strain evidence="8 9">TAUS-1</strain>
    </source>
</reference>
<sequence>MANVNINAQLTKKDILEKEFEVEYKGYKVEEVDSFLDLIAEDYKYYEKMESEKEQIIQKLNERCQSLENDLNQTIATLKLTKKQQEELARKGVNSSDIIKRISALEKTNLNKD</sequence>
<keyword evidence="9" id="KW-1185">Reference proteome</keyword>
<accession>A0A6I6C4K4</accession>
<evidence type="ECO:0000256" key="6">
    <source>
        <dbReference type="ARBA" id="ARBA00023306"/>
    </source>
</evidence>
<dbReference type="PANTHER" id="PTHR35794:SF1">
    <property type="entry name" value="CELL CYCLE PROTEIN GPSB"/>
    <property type="match status" value="1"/>
</dbReference>